<keyword evidence="1" id="KW-0812">Transmembrane</keyword>
<keyword evidence="1" id="KW-1133">Transmembrane helix</keyword>
<dbReference type="HOGENOM" id="CLU_1128642_0_0_6"/>
<proteinExistence type="predicted"/>
<dbReference type="Gene3D" id="3.40.50.300">
    <property type="entry name" value="P-loop containing nucleotide triphosphate hydrolases"/>
    <property type="match status" value="1"/>
</dbReference>
<dbReference type="Proteomes" id="UP000005467">
    <property type="component" value="Unassembled WGS sequence"/>
</dbReference>
<accession>E8KKR3</accession>
<evidence type="ECO:0000256" key="1">
    <source>
        <dbReference type="SAM" id="Phobius"/>
    </source>
</evidence>
<name>E8KKR3_9PAST</name>
<feature type="transmembrane region" description="Helical" evidence="1">
    <location>
        <begin position="214"/>
        <end position="241"/>
    </location>
</feature>
<dbReference type="SUPFAM" id="SSF52540">
    <property type="entry name" value="P-loop containing nucleoside triphosphate hydrolases"/>
    <property type="match status" value="1"/>
</dbReference>
<evidence type="ECO:0000313" key="2">
    <source>
        <dbReference type="EMBL" id="EFX90522.1"/>
    </source>
</evidence>
<protein>
    <submittedName>
        <fullName evidence="2">Uncharacterized protein</fullName>
    </submittedName>
</protein>
<evidence type="ECO:0000313" key="3">
    <source>
        <dbReference type="Proteomes" id="UP000005467"/>
    </source>
</evidence>
<dbReference type="AlphaFoldDB" id="E8KKR3"/>
<sequence>MKFLNIRHEKTPRKDGTKYAKLYFESKSKKFGKVESSKYIGNRKNILISGGFHSGKTRMIMKIWKERQNIWGKDRGFVKLSGFGTIAEYVDTPQLRDFFNAIPKSKQYKNNRDLQEFWASFEGREFKQLKQHERIENLIEFIKHHNTVLIIDDAQKLTNRKLEIVKRAIEHCKQFVIATSEEQRLSTSLRTVVLNSNLEHLKLDTQASYDATSIFVYFLIACCAAGGWYELAFIMGGLKALSSGRRASRKD</sequence>
<comment type="caution">
    <text evidence="2">The sequence shown here is derived from an EMBL/GenBank/DDBJ whole genome shotgun (WGS) entry which is preliminary data.</text>
</comment>
<dbReference type="InterPro" id="IPR027417">
    <property type="entry name" value="P-loop_NTPase"/>
</dbReference>
<keyword evidence="3" id="KW-1185">Reference proteome</keyword>
<reference evidence="2 3" key="1">
    <citation type="submission" date="2011-01" db="EMBL/GenBank/DDBJ databases">
        <authorList>
            <person name="Muzny D."/>
            <person name="Qin X."/>
            <person name="Deng J."/>
            <person name="Jiang H."/>
            <person name="Liu Y."/>
            <person name="Qu J."/>
            <person name="Song X.-Z."/>
            <person name="Zhang L."/>
            <person name="Thornton R."/>
            <person name="Coyle M."/>
            <person name="Francisco L."/>
            <person name="Jackson L."/>
            <person name="Javaid M."/>
            <person name="Korchina V."/>
            <person name="Kovar C."/>
            <person name="Mata R."/>
            <person name="Mathew T."/>
            <person name="Ngo R."/>
            <person name="Nguyen L."/>
            <person name="Nguyen N."/>
            <person name="Okwuonu G."/>
            <person name="Ongeri F."/>
            <person name="Pham C."/>
            <person name="Simmons D."/>
            <person name="Wilczek-Boney K."/>
            <person name="Hale W."/>
            <person name="Jakkamsetti A."/>
            <person name="Pham P."/>
            <person name="Ruth R."/>
            <person name="San Lucas F."/>
            <person name="Warren J."/>
            <person name="Zhang J."/>
            <person name="Zhao Z."/>
            <person name="Zhou C."/>
            <person name="Zhu D."/>
            <person name="Lee S."/>
            <person name="Bess C."/>
            <person name="Blankenburg K."/>
            <person name="Forbes L."/>
            <person name="Fu Q."/>
            <person name="Gubbala S."/>
            <person name="Hirani K."/>
            <person name="Jayaseelan J.C."/>
            <person name="Lara F."/>
            <person name="Munidasa M."/>
            <person name="Palculict T."/>
            <person name="Patil S."/>
            <person name="Pu L.-L."/>
            <person name="Saada N."/>
            <person name="Tang L."/>
            <person name="Weissenberger G."/>
            <person name="Zhu Y."/>
            <person name="Hemphill L."/>
            <person name="Shang Y."/>
            <person name="Youmans B."/>
            <person name="Ayvaz T."/>
            <person name="Ross M."/>
            <person name="Santibanez J."/>
            <person name="Aqrawi P."/>
            <person name="Gross S."/>
            <person name="Joshi V."/>
            <person name="Fowler G."/>
            <person name="Nazareth L."/>
            <person name="Reid J."/>
            <person name="Worley K."/>
            <person name="Petrosino J."/>
            <person name="Highlander S."/>
            <person name="Gibbs R."/>
        </authorList>
    </citation>
    <scope>NUCLEOTIDE SEQUENCE [LARGE SCALE GENOMIC DNA]</scope>
    <source>
        <strain evidence="2 3">ATCC 25976</strain>
    </source>
</reference>
<dbReference type="EMBL" id="AEVG01000159">
    <property type="protein sequence ID" value="EFX90522.1"/>
    <property type="molecule type" value="Genomic_DNA"/>
</dbReference>
<organism evidence="2 3">
    <name type="scientific">Actinobacillus ureae ATCC 25976</name>
    <dbReference type="NCBI Taxonomy" id="887324"/>
    <lineage>
        <taxon>Bacteria</taxon>
        <taxon>Pseudomonadati</taxon>
        <taxon>Pseudomonadota</taxon>
        <taxon>Gammaproteobacteria</taxon>
        <taxon>Pasteurellales</taxon>
        <taxon>Pasteurellaceae</taxon>
        <taxon>Actinobacillus</taxon>
    </lineage>
</organism>
<dbReference type="RefSeq" id="WP_005625346.1">
    <property type="nucleotide sequence ID" value="NZ_GL831086.1"/>
</dbReference>
<keyword evidence="1" id="KW-0472">Membrane</keyword>
<gene>
    <name evidence="2" type="ORF">HMPREF0027_2430</name>
</gene>